<dbReference type="EMBL" id="WBSO01000002">
    <property type="protein sequence ID" value="KAB8300787.1"/>
    <property type="molecule type" value="Genomic_DNA"/>
</dbReference>
<evidence type="ECO:0000259" key="2">
    <source>
        <dbReference type="Pfam" id="PF00535"/>
    </source>
</evidence>
<dbReference type="PANTHER" id="PTHR43685:SF2">
    <property type="entry name" value="GLYCOSYLTRANSFERASE 2-LIKE DOMAIN-CONTAINING PROTEIN"/>
    <property type="match status" value="1"/>
</dbReference>
<dbReference type="SUPFAM" id="SSF53448">
    <property type="entry name" value="Nucleotide-diphospho-sugar transferases"/>
    <property type="match status" value="1"/>
</dbReference>
<organism evidence="3 4">
    <name type="scientific">Bifidobacterium apri</name>
    <dbReference type="NCBI Taxonomy" id="1769423"/>
    <lineage>
        <taxon>Bacteria</taxon>
        <taxon>Bacillati</taxon>
        <taxon>Actinomycetota</taxon>
        <taxon>Actinomycetes</taxon>
        <taxon>Bifidobacteriales</taxon>
        <taxon>Bifidobacteriaceae</taxon>
        <taxon>Bifidobacterium</taxon>
    </lineage>
</organism>
<proteinExistence type="predicted"/>
<dbReference type="InterPro" id="IPR029044">
    <property type="entry name" value="Nucleotide-diphossugar_trans"/>
</dbReference>
<dbReference type="RefSeq" id="WP_152355152.1">
    <property type="nucleotide sequence ID" value="NZ_JBHLXF010000006.1"/>
</dbReference>
<evidence type="ECO:0000256" key="1">
    <source>
        <dbReference type="SAM" id="MobiDB-lite"/>
    </source>
</evidence>
<feature type="region of interest" description="Disordered" evidence="1">
    <location>
        <begin position="287"/>
        <end position="330"/>
    </location>
</feature>
<dbReference type="Gene3D" id="3.90.550.10">
    <property type="entry name" value="Spore Coat Polysaccharide Biosynthesis Protein SpsA, Chain A"/>
    <property type="match status" value="1"/>
</dbReference>
<dbReference type="AlphaFoldDB" id="A0A6A2W4H2"/>
<dbReference type="Proteomes" id="UP000440041">
    <property type="component" value="Unassembled WGS sequence"/>
</dbReference>
<keyword evidence="3" id="KW-0808">Transferase</keyword>
<dbReference type="OrthoDB" id="9802632at2"/>
<protein>
    <submittedName>
        <fullName evidence="3">Glycosyl transferase</fullName>
    </submittedName>
</protein>
<dbReference type="InterPro" id="IPR001173">
    <property type="entry name" value="Glyco_trans_2-like"/>
</dbReference>
<reference evidence="3 4" key="1">
    <citation type="submission" date="2019-09" db="EMBL/GenBank/DDBJ databases">
        <title>Characterization of the phylogenetic diversity of two novel species belonging to the genus Bifidobacterium: Bifidobacterium cebidarum sp. nov. and Bifidobacterium leontopitheci sp. nov.</title>
        <authorList>
            <person name="Lugli G.A."/>
            <person name="Duranti S."/>
            <person name="Milani C."/>
            <person name="Turroni F."/>
            <person name="Ventura M."/>
        </authorList>
    </citation>
    <scope>NUCLEOTIDE SEQUENCE [LARGE SCALE GENOMIC DNA]</scope>
    <source>
        <strain evidence="3 4">DSM 100238</strain>
    </source>
</reference>
<sequence length="330" mass="37535">MLTVSIVIPAWNEEERIADCLTNATRQTVMPHEVIVVDNRSTDATVDIVKTFMEEHPDAPVRLLHQDEEQGLIPTRNYGLNHATGDVLGRVDADCMLKPDWVEVVSGIFTEDPEAMGATGPVVYYDMPAKRVGLRGDDSVRRHMYRADGDQVLLFGSNMALRASAWRQIANEVCRDREDVMHEDIDVSLHLLGRSMKTVYCQRMICGISARRMDTSFTSFRNYMNRFRNTFAAHPDHWRKRKPEHTLYALYPWMHTLYPMYQRYLDRMDINPAERLWLKEQFDVARRDESDDDVANAADVAGATGADSGQAGDSKPQSGGHSELTAARQE</sequence>
<feature type="compositionally biased region" description="Low complexity" evidence="1">
    <location>
        <begin position="295"/>
        <end position="308"/>
    </location>
</feature>
<gene>
    <name evidence="3" type="ORF">DSM100238_0514</name>
</gene>
<dbReference type="PANTHER" id="PTHR43685">
    <property type="entry name" value="GLYCOSYLTRANSFERASE"/>
    <property type="match status" value="1"/>
</dbReference>
<feature type="domain" description="Glycosyltransferase 2-like" evidence="2">
    <location>
        <begin position="5"/>
        <end position="133"/>
    </location>
</feature>
<dbReference type="CDD" id="cd00761">
    <property type="entry name" value="Glyco_tranf_GTA_type"/>
    <property type="match status" value="1"/>
</dbReference>
<keyword evidence="4" id="KW-1185">Reference proteome</keyword>
<dbReference type="GO" id="GO:0016740">
    <property type="term" value="F:transferase activity"/>
    <property type="evidence" value="ECO:0007669"/>
    <property type="project" value="UniProtKB-KW"/>
</dbReference>
<dbReference type="InterPro" id="IPR050834">
    <property type="entry name" value="Glycosyltransf_2"/>
</dbReference>
<evidence type="ECO:0000313" key="4">
    <source>
        <dbReference type="Proteomes" id="UP000440041"/>
    </source>
</evidence>
<evidence type="ECO:0000313" key="3">
    <source>
        <dbReference type="EMBL" id="KAB8300787.1"/>
    </source>
</evidence>
<comment type="caution">
    <text evidence="3">The sequence shown here is derived from an EMBL/GenBank/DDBJ whole genome shotgun (WGS) entry which is preliminary data.</text>
</comment>
<name>A0A6A2W4H2_9BIFI</name>
<accession>A0A6A2W4H2</accession>
<dbReference type="Pfam" id="PF00535">
    <property type="entry name" value="Glycos_transf_2"/>
    <property type="match status" value="1"/>
</dbReference>